<comment type="caution">
    <text evidence="1">The sequence shown here is derived from an EMBL/GenBank/DDBJ whole genome shotgun (WGS) entry which is preliminary data.</text>
</comment>
<proteinExistence type="predicted"/>
<evidence type="ECO:0000313" key="1">
    <source>
        <dbReference type="EMBL" id="GAA4319236.1"/>
    </source>
</evidence>
<dbReference type="Proteomes" id="UP001501725">
    <property type="component" value="Unassembled WGS sequence"/>
</dbReference>
<evidence type="ECO:0008006" key="3">
    <source>
        <dbReference type="Google" id="ProtNLM"/>
    </source>
</evidence>
<dbReference type="RefSeq" id="WP_345252952.1">
    <property type="nucleotide sequence ID" value="NZ_BAABGY010000001.1"/>
</dbReference>
<protein>
    <recommendedName>
        <fullName evidence="3">DUF3592 domain-containing protein</fullName>
    </recommendedName>
</protein>
<organism evidence="1 2">
    <name type="scientific">Flaviaesturariibacter amylovorans</name>
    <dbReference type="NCBI Taxonomy" id="1084520"/>
    <lineage>
        <taxon>Bacteria</taxon>
        <taxon>Pseudomonadati</taxon>
        <taxon>Bacteroidota</taxon>
        <taxon>Chitinophagia</taxon>
        <taxon>Chitinophagales</taxon>
        <taxon>Chitinophagaceae</taxon>
        <taxon>Flaviaestuariibacter</taxon>
    </lineage>
</organism>
<keyword evidence="2" id="KW-1185">Reference proteome</keyword>
<gene>
    <name evidence="1" type="ORF">GCM10023184_03890</name>
</gene>
<sequence length="115" mass="12912">MIEFIVIFSLIGVLIGYALFERSKPDRLKRRGVSVPGTIVANYVSTSAGNDRYRMAGNLNEPTVTFITNDGREITGKPIVGFVTLYKLSPPVPVIVVYDPKNPNRFTIDFERSFR</sequence>
<name>A0ABP8G881_9BACT</name>
<accession>A0ABP8G881</accession>
<dbReference type="EMBL" id="BAABGY010000001">
    <property type="protein sequence ID" value="GAA4319236.1"/>
    <property type="molecule type" value="Genomic_DNA"/>
</dbReference>
<reference evidence="2" key="1">
    <citation type="journal article" date="2019" name="Int. J. Syst. Evol. Microbiol.">
        <title>The Global Catalogue of Microorganisms (GCM) 10K type strain sequencing project: providing services to taxonomists for standard genome sequencing and annotation.</title>
        <authorList>
            <consortium name="The Broad Institute Genomics Platform"/>
            <consortium name="The Broad Institute Genome Sequencing Center for Infectious Disease"/>
            <person name="Wu L."/>
            <person name="Ma J."/>
        </authorList>
    </citation>
    <scope>NUCLEOTIDE SEQUENCE [LARGE SCALE GENOMIC DNA]</scope>
    <source>
        <strain evidence="2">JCM 17919</strain>
    </source>
</reference>
<evidence type="ECO:0000313" key="2">
    <source>
        <dbReference type="Proteomes" id="UP001501725"/>
    </source>
</evidence>